<sequence>MQSLISLSYMIKLVAYSLAGPKHRVTFPA</sequence>
<name>A0A0E9WAD2_ANGAN</name>
<organism evidence="1">
    <name type="scientific">Anguilla anguilla</name>
    <name type="common">European freshwater eel</name>
    <name type="synonym">Muraena anguilla</name>
    <dbReference type="NCBI Taxonomy" id="7936"/>
    <lineage>
        <taxon>Eukaryota</taxon>
        <taxon>Metazoa</taxon>
        <taxon>Chordata</taxon>
        <taxon>Craniata</taxon>
        <taxon>Vertebrata</taxon>
        <taxon>Euteleostomi</taxon>
        <taxon>Actinopterygii</taxon>
        <taxon>Neopterygii</taxon>
        <taxon>Teleostei</taxon>
        <taxon>Anguilliformes</taxon>
        <taxon>Anguillidae</taxon>
        <taxon>Anguilla</taxon>
    </lineage>
</organism>
<protein>
    <submittedName>
        <fullName evidence="1">Uncharacterized protein</fullName>
    </submittedName>
</protein>
<reference evidence="1" key="2">
    <citation type="journal article" date="2015" name="Fish Shellfish Immunol.">
        <title>Early steps in the European eel (Anguilla anguilla)-Vibrio vulnificus interaction in the gills: Role of the RtxA13 toxin.</title>
        <authorList>
            <person name="Callol A."/>
            <person name="Pajuelo D."/>
            <person name="Ebbesson L."/>
            <person name="Teles M."/>
            <person name="MacKenzie S."/>
            <person name="Amaro C."/>
        </authorList>
    </citation>
    <scope>NUCLEOTIDE SEQUENCE</scope>
</reference>
<accession>A0A0E9WAD2</accession>
<evidence type="ECO:0000313" key="1">
    <source>
        <dbReference type="EMBL" id="JAH86448.1"/>
    </source>
</evidence>
<reference evidence="1" key="1">
    <citation type="submission" date="2014-11" db="EMBL/GenBank/DDBJ databases">
        <authorList>
            <person name="Amaro Gonzalez C."/>
        </authorList>
    </citation>
    <scope>NUCLEOTIDE SEQUENCE</scope>
</reference>
<dbReference type="AlphaFoldDB" id="A0A0E9WAD2"/>
<dbReference type="EMBL" id="GBXM01022129">
    <property type="protein sequence ID" value="JAH86448.1"/>
    <property type="molecule type" value="Transcribed_RNA"/>
</dbReference>
<proteinExistence type="predicted"/>